<comment type="subcellular location">
    <subcellularLocation>
        <location evidence="4">Cell membrane</location>
        <topology evidence="4">Multi-pass membrane protein</topology>
    </subcellularLocation>
</comment>
<evidence type="ECO:0000256" key="20">
    <source>
        <dbReference type="ARBA" id="ARBA00023211"/>
    </source>
</evidence>
<name>A0A553Z6C6_9ACTN</name>
<dbReference type="InterPro" id="IPR050980">
    <property type="entry name" value="2C_sensor_his_kinase"/>
</dbReference>
<evidence type="ECO:0000256" key="18">
    <source>
        <dbReference type="ARBA" id="ARBA00023016"/>
    </source>
</evidence>
<dbReference type="GO" id="GO:0004721">
    <property type="term" value="F:phosphoprotein phosphatase activity"/>
    <property type="evidence" value="ECO:0007669"/>
    <property type="project" value="UniProtKB-KW"/>
</dbReference>
<keyword evidence="18" id="KW-0346">Stress response</keyword>
<keyword evidence="23" id="KW-0472">Membrane</keyword>
<evidence type="ECO:0000256" key="12">
    <source>
        <dbReference type="ARBA" id="ARBA00022801"/>
    </source>
</evidence>
<keyword evidence="17" id="KW-0902">Two-component regulatory system</keyword>
<dbReference type="SUPFAM" id="SSF55874">
    <property type="entry name" value="ATPase domain of HSP90 chaperone/DNA topoisomerase II/histidine kinase"/>
    <property type="match status" value="1"/>
</dbReference>
<dbReference type="PROSITE" id="PS50885">
    <property type="entry name" value="HAMP"/>
    <property type="match status" value="1"/>
</dbReference>
<keyword evidence="19" id="KW-0843">Virulence</keyword>
<evidence type="ECO:0000256" key="22">
    <source>
        <dbReference type="ARBA" id="ARBA00041776"/>
    </source>
</evidence>
<evidence type="ECO:0000256" key="6">
    <source>
        <dbReference type="ARBA" id="ARBA00022475"/>
    </source>
</evidence>
<dbReference type="PROSITE" id="PS50109">
    <property type="entry name" value="HIS_KIN"/>
    <property type="match status" value="1"/>
</dbReference>
<evidence type="ECO:0000256" key="14">
    <source>
        <dbReference type="ARBA" id="ARBA00022842"/>
    </source>
</evidence>
<dbReference type="SUPFAM" id="SSF47384">
    <property type="entry name" value="Homodimeric domain of signal transducing histidine kinase"/>
    <property type="match status" value="1"/>
</dbReference>
<dbReference type="PANTHER" id="PTHR44936:SF9">
    <property type="entry name" value="SENSOR PROTEIN CREC"/>
    <property type="match status" value="1"/>
</dbReference>
<dbReference type="Pfam" id="PF00512">
    <property type="entry name" value="HisKA"/>
    <property type="match status" value="1"/>
</dbReference>
<keyword evidence="27" id="KW-1185">Reference proteome</keyword>
<evidence type="ECO:0000313" key="27">
    <source>
        <dbReference type="Proteomes" id="UP000320888"/>
    </source>
</evidence>
<dbReference type="GO" id="GO:0005886">
    <property type="term" value="C:plasma membrane"/>
    <property type="evidence" value="ECO:0007669"/>
    <property type="project" value="UniProtKB-SubCell"/>
</dbReference>
<evidence type="ECO:0000256" key="17">
    <source>
        <dbReference type="ARBA" id="ARBA00023012"/>
    </source>
</evidence>
<evidence type="ECO:0000256" key="5">
    <source>
        <dbReference type="ARBA" id="ARBA00012438"/>
    </source>
</evidence>
<dbReference type="InterPro" id="IPR003660">
    <property type="entry name" value="HAMP_dom"/>
</dbReference>
<evidence type="ECO:0000256" key="13">
    <source>
        <dbReference type="ARBA" id="ARBA00022840"/>
    </source>
</evidence>
<evidence type="ECO:0000256" key="4">
    <source>
        <dbReference type="ARBA" id="ARBA00004651"/>
    </source>
</evidence>
<evidence type="ECO:0000256" key="23">
    <source>
        <dbReference type="SAM" id="Phobius"/>
    </source>
</evidence>
<evidence type="ECO:0000256" key="11">
    <source>
        <dbReference type="ARBA" id="ARBA00022777"/>
    </source>
</evidence>
<dbReference type="GO" id="GO:0005524">
    <property type="term" value="F:ATP binding"/>
    <property type="evidence" value="ECO:0007669"/>
    <property type="project" value="UniProtKB-KW"/>
</dbReference>
<dbReference type="GO" id="GO:0000155">
    <property type="term" value="F:phosphorelay sensor kinase activity"/>
    <property type="evidence" value="ECO:0007669"/>
    <property type="project" value="InterPro"/>
</dbReference>
<evidence type="ECO:0000256" key="7">
    <source>
        <dbReference type="ARBA" id="ARBA00022553"/>
    </source>
</evidence>
<dbReference type="InterPro" id="IPR004358">
    <property type="entry name" value="Sig_transdc_His_kin-like_C"/>
</dbReference>
<evidence type="ECO:0000256" key="3">
    <source>
        <dbReference type="ARBA" id="ARBA00001946"/>
    </source>
</evidence>
<comment type="cofactor">
    <cofactor evidence="2">
        <name>Mn(2+)</name>
        <dbReference type="ChEBI" id="CHEBI:29035"/>
    </cofactor>
</comment>
<feature type="transmembrane region" description="Helical" evidence="23">
    <location>
        <begin position="172"/>
        <end position="195"/>
    </location>
</feature>
<keyword evidence="8" id="KW-0808">Transferase</keyword>
<evidence type="ECO:0000256" key="21">
    <source>
        <dbReference type="ARBA" id="ARBA00040454"/>
    </source>
</evidence>
<dbReference type="RefSeq" id="WP_143940578.1">
    <property type="nucleotide sequence ID" value="NZ_VKLS01000254.1"/>
</dbReference>
<dbReference type="Pfam" id="PF02518">
    <property type="entry name" value="HATPase_c"/>
    <property type="match status" value="1"/>
</dbReference>
<keyword evidence="9 23" id="KW-0812">Transmembrane</keyword>
<feature type="domain" description="HAMP" evidence="25">
    <location>
        <begin position="196"/>
        <end position="249"/>
    </location>
</feature>
<evidence type="ECO:0000256" key="2">
    <source>
        <dbReference type="ARBA" id="ARBA00001936"/>
    </source>
</evidence>
<dbReference type="InterPro" id="IPR036097">
    <property type="entry name" value="HisK_dim/P_sf"/>
</dbReference>
<keyword evidence="13" id="KW-0067">ATP-binding</keyword>
<dbReference type="EC" id="2.7.13.3" evidence="5"/>
<keyword evidence="15" id="KW-0904">Protein phosphatase</keyword>
<dbReference type="InterPro" id="IPR003661">
    <property type="entry name" value="HisK_dim/P_dom"/>
</dbReference>
<feature type="domain" description="Histidine kinase" evidence="24">
    <location>
        <begin position="257"/>
        <end position="462"/>
    </location>
</feature>
<sequence length="462" mass="47883">MTRRSPTASAGSRRGPRTLRGRLSLAALACAASVMVLLTVVCNVVVRHHLQQQADDELHTRVAAVAATVDTRHTPVRVLETSDDAPLDTNVWIYAGPRLLEHPASAPAGAPLSRAAVRLAAHGDKRCAALDAGAPIRLCAAPVGHTGATGRPAAAVVAALDLAPYRTSAATLLWASLALDGAVLAGAYVLTWLAVGRALRPVTVMTDQATRRSAVASPHRLAGTGRPAELARLGASLDELLDRIRAVLRHEQQLTRELSHELRTPLARITAELDWWRARPRSAAETSATHAVLADAADSMRSICDTLLDDARATARAAPGTADAVATLRRLADRLTLPDGPAVTVTGPDAAVAGVPAPLLERIVGPLADNALRYARTQVGIRVGRADGVTRVEVGDDGPGVPPAFVAELFRPGSRADPEDGHGGAGLGLALARRLARAAGGEVAHDAGCPSGARFVVTLPGG</sequence>
<dbReference type="PANTHER" id="PTHR44936">
    <property type="entry name" value="SENSOR PROTEIN CREC"/>
    <property type="match status" value="1"/>
</dbReference>
<evidence type="ECO:0000259" key="24">
    <source>
        <dbReference type="PROSITE" id="PS50109"/>
    </source>
</evidence>
<evidence type="ECO:0000256" key="16">
    <source>
        <dbReference type="ARBA" id="ARBA00022989"/>
    </source>
</evidence>
<keyword evidence="11 26" id="KW-0418">Kinase</keyword>
<dbReference type="Proteomes" id="UP000320888">
    <property type="component" value="Unassembled WGS sequence"/>
</dbReference>
<keyword evidence="14" id="KW-0460">Magnesium</keyword>
<keyword evidence="16 23" id="KW-1133">Transmembrane helix</keyword>
<keyword evidence="10" id="KW-0547">Nucleotide-binding</keyword>
<keyword evidence="6" id="KW-1003">Cell membrane</keyword>
<evidence type="ECO:0000256" key="9">
    <source>
        <dbReference type="ARBA" id="ARBA00022692"/>
    </source>
</evidence>
<keyword evidence="20" id="KW-0464">Manganese</keyword>
<proteinExistence type="predicted"/>
<accession>A0A553Z6C6</accession>
<dbReference type="Gene3D" id="1.10.287.130">
    <property type="match status" value="1"/>
</dbReference>
<evidence type="ECO:0000256" key="19">
    <source>
        <dbReference type="ARBA" id="ARBA00023026"/>
    </source>
</evidence>
<dbReference type="InterPro" id="IPR003594">
    <property type="entry name" value="HATPase_dom"/>
</dbReference>
<comment type="catalytic activity">
    <reaction evidence="1">
        <text>ATP + protein L-histidine = ADP + protein N-phospho-L-histidine.</text>
        <dbReference type="EC" id="2.7.13.3"/>
    </reaction>
</comment>
<dbReference type="InterPro" id="IPR005467">
    <property type="entry name" value="His_kinase_dom"/>
</dbReference>
<evidence type="ECO:0000256" key="10">
    <source>
        <dbReference type="ARBA" id="ARBA00022741"/>
    </source>
</evidence>
<gene>
    <name evidence="26" type="ORF">FNZ23_19140</name>
</gene>
<organism evidence="26 27">
    <name type="scientific">Streptomyces benahoarensis</name>
    <dbReference type="NCBI Taxonomy" id="2595054"/>
    <lineage>
        <taxon>Bacteria</taxon>
        <taxon>Bacillati</taxon>
        <taxon>Actinomycetota</taxon>
        <taxon>Actinomycetes</taxon>
        <taxon>Kitasatosporales</taxon>
        <taxon>Streptomycetaceae</taxon>
        <taxon>Streptomyces</taxon>
    </lineage>
</organism>
<comment type="cofactor">
    <cofactor evidence="3">
        <name>Mg(2+)</name>
        <dbReference type="ChEBI" id="CHEBI:18420"/>
    </cofactor>
</comment>
<dbReference type="EMBL" id="VKLS01000254">
    <property type="protein sequence ID" value="TSB36984.1"/>
    <property type="molecule type" value="Genomic_DNA"/>
</dbReference>
<dbReference type="OrthoDB" id="3849995at2"/>
<evidence type="ECO:0000259" key="25">
    <source>
        <dbReference type="PROSITE" id="PS50885"/>
    </source>
</evidence>
<evidence type="ECO:0000256" key="1">
    <source>
        <dbReference type="ARBA" id="ARBA00000085"/>
    </source>
</evidence>
<dbReference type="InterPro" id="IPR036890">
    <property type="entry name" value="HATPase_C_sf"/>
</dbReference>
<dbReference type="PRINTS" id="PR00344">
    <property type="entry name" value="BCTRLSENSOR"/>
</dbReference>
<dbReference type="SMART" id="SM00387">
    <property type="entry name" value="HATPase_c"/>
    <property type="match status" value="1"/>
</dbReference>
<evidence type="ECO:0000313" key="26">
    <source>
        <dbReference type="EMBL" id="TSB36984.1"/>
    </source>
</evidence>
<reference evidence="26 27" key="1">
    <citation type="submission" date="2019-07" db="EMBL/GenBank/DDBJ databases">
        <title>Draft genome for Streptomyces benahoarensis MZ03-48.</title>
        <authorList>
            <person name="Gonzalez-Pimentel J.L."/>
        </authorList>
    </citation>
    <scope>NUCLEOTIDE SEQUENCE [LARGE SCALE GENOMIC DNA]</scope>
    <source>
        <strain evidence="26 27">MZ03-48</strain>
    </source>
</reference>
<protein>
    <recommendedName>
        <fullName evidence="21">Signal transduction histidine-protein kinase/phosphatase MprB</fullName>
        <ecNumber evidence="5">2.7.13.3</ecNumber>
    </recommendedName>
    <alternativeName>
        <fullName evidence="22">Mycobacterial persistence regulator B</fullName>
    </alternativeName>
</protein>
<keyword evidence="12" id="KW-0378">Hydrolase</keyword>
<dbReference type="CDD" id="cd00082">
    <property type="entry name" value="HisKA"/>
    <property type="match status" value="1"/>
</dbReference>
<keyword evidence="7" id="KW-0597">Phosphoprotein</keyword>
<comment type="caution">
    <text evidence="26">The sequence shown here is derived from an EMBL/GenBank/DDBJ whole genome shotgun (WGS) entry which is preliminary data.</text>
</comment>
<evidence type="ECO:0000256" key="8">
    <source>
        <dbReference type="ARBA" id="ARBA00022679"/>
    </source>
</evidence>
<evidence type="ECO:0000256" key="15">
    <source>
        <dbReference type="ARBA" id="ARBA00022912"/>
    </source>
</evidence>
<dbReference type="AlphaFoldDB" id="A0A553Z6C6"/>
<dbReference type="Gene3D" id="3.30.565.10">
    <property type="entry name" value="Histidine kinase-like ATPase, C-terminal domain"/>
    <property type="match status" value="1"/>
</dbReference>
<dbReference type="SMART" id="SM00388">
    <property type="entry name" value="HisKA"/>
    <property type="match status" value="1"/>
</dbReference>